<feature type="compositionally biased region" description="Polar residues" evidence="1">
    <location>
        <begin position="49"/>
        <end position="63"/>
    </location>
</feature>
<feature type="compositionally biased region" description="Low complexity" evidence="1">
    <location>
        <begin position="70"/>
        <end position="89"/>
    </location>
</feature>
<sequence>PSISALLTPSILTLFGLRFFFLLALFPDSSSACAFNLLRSSSNRNSSLTPVQTRSFRADSSSVRMKKSNSESLRSPKSSGSSGISAKISDVFGNL</sequence>
<evidence type="ECO:0000313" key="3">
    <source>
        <dbReference type="Proteomes" id="UP000774326"/>
    </source>
</evidence>
<comment type="caution">
    <text evidence="2">The sequence shown here is derived from an EMBL/GenBank/DDBJ whole genome shotgun (WGS) entry which is preliminary data.</text>
</comment>
<dbReference type="EMBL" id="JAEUBG010001529">
    <property type="protein sequence ID" value="KAH3686228.1"/>
    <property type="molecule type" value="Genomic_DNA"/>
</dbReference>
<reference evidence="2" key="2">
    <citation type="submission" date="2021-01" db="EMBL/GenBank/DDBJ databases">
        <authorList>
            <person name="Schikora-Tamarit M.A."/>
        </authorList>
    </citation>
    <scope>NUCLEOTIDE SEQUENCE</scope>
    <source>
        <strain evidence="2">CBS2887</strain>
    </source>
</reference>
<feature type="region of interest" description="Disordered" evidence="1">
    <location>
        <begin position="42"/>
        <end position="95"/>
    </location>
</feature>
<gene>
    <name evidence="2" type="ORF">WICPIJ_002785</name>
</gene>
<protein>
    <submittedName>
        <fullName evidence="2">Uncharacterized protein</fullName>
    </submittedName>
</protein>
<reference evidence="2" key="1">
    <citation type="journal article" date="2021" name="Open Biol.">
        <title>Shared evolutionary footprints suggest mitochondrial oxidative damage underlies multiple complex I losses in fungi.</title>
        <authorList>
            <person name="Schikora-Tamarit M.A."/>
            <person name="Marcet-Houben M."/>
            <person name="Nosek J."/>
            <person name="Gabaldon T."/>
        </authorList>
    </citation>
    <scope>NUCLEOTIDE SEQUENCE</scope>
    <source>
        <strain evidence="2">CBS2887</strain>
    </source>
</reference>
<dbReference type="AlphaFoldDB" id="A0A9P8Q8H5"/>
<dbReference type="Proteomes" id="UP000774326">
    <property type="component" value="Unassembled WGS sequence"/>
</dbReference>
<evidence type="ECO:0000256" key="1">
    <source>
        <dbReference type="SAM" id="MobiDB-lite"/>
    </source>
</evidence>
<keyword evidence="3" id="KW-1185">Reference proteome</keyword>
<organism evidence="2 3">
    <name type="scientific">Wickerhamomyces pijperi</name>
    <name type="common">Yeast</name>
    <name type="synonym">Pichia pijperi</name>
    <dbReference type="NCBI Taxonomy" id="599730"/>
    <lineage>
        <taxon>Eukaryota</taxon>
        <taxon>Fungi</taxon>
        <taxon>Dikarya</taxon>
        <taxon>Ascomycota</taxon>
        <taxon>Saccharomycotina</taxon>
        <taxon>Saccharomycetes</taxon>
        <taxon>Phaffomycetales</taxon>
        <taxon>Wickerhamomycetaceae</taxon>
        <taxon>Wickerhamomyces</taxon>
    </lineage>
</organism>
<feature type="non-terminal residue" evidence="2">
    <location>
        <position position="1"/>
    </location>
</feature>
<proteinExistence type="predicted"/>
<evidence type="ECO:0000313" key="2">
    <source>
        <dbReference type="EMBL" id="KAH3686228.1"/>
    </source>
</evidence>
<accession>A0A9P8Q8H5</accession>
<name>A0A9P8Q8H5_WICPI</name>